<dbReference type="InterPro" id="IPR037143">
    <property type="entry name" value="4-PPantetheinyl_Trfase_dom_sf"/>
</dbReference>
<sequence length="273" mass="29672">MTRQCPAGDSRPFSLSSFFTRADTLLPGLPVRYCRYDAPSPFCLALIDLAVLAAKLQNEAERPILLGLLSEREKALFATYSYSKRQGEWLGGRLACKYATLSLHGRVSAPEAEGFAAISILPAKTGRPELIHHGGYGPAPGISISHSSGYAVAMAARAPRCGIDIQKISKKIIQVQSRFAAAGELDCLRRGAQGLGETARLTLLWSAKEALKKALLHDQPAVFHGLSLHSLHRDHFFSLRLNYPGDGAQPAMITAAQLDHFMLAFYPGQEHHA</sequence>
<accession>A0A3B0WCP9</accession>
<evidence type="ECO:0000259" key="2">
    <source>
        <dbReference type="Pfam" id="PF01648"/>
    </source>
</evidence>
<proteinExistence type="predicted"/>
<evidence type="ECO:0000256" key="1">
    <source>
        <dbReference type="ARBA" id="ARBA00022679"/>
    </source>
</evidence>
<dbReference type="Gene3D" id="3.90.470.20">
    <property type="entry name" value="4'-phosphopantetheinyl transferase domain"/>
    <property type="match status" value="2"/>
</dbReference>
<evidence type="ECO:0000313" key="3">
    <source>
        <dbReference type="EMBL" id="VAW41414.1"/>
    </source>
</evidence>
<dbReference type="Pfam" id="PF01648">
    <property type="entry name" value="ACPS"/>
    <property type="match status" value="1"/>
</dbReference>
<keyword evidence="1" id="KW-0808">Transferase</keyword>
<organism evidence="3">
    <name type="scientific">hydrothermal vent metagenome</name>
    <dbReference type="NCBI Taxonomy" id="652676"/>
    <lineage>
        <taxon>unclassified sequences</taxon>
        <taxon>metagenomes</taxon>
        <taxon>ecological metagenomes</taxon>
    </lineage>
</organism>
<dbReference type="EMBL" id="UOEY01000123">
    <property type="protein sequence ID" value="VAW41414.1"/>
    <property type="molecule type" value="Genomic_DNA"/>
</dbReference>
<dbReference type="SUPFAM" id="SSF56214">
    <property type="entry name" value="4'-phosphopantetheinyl transferase"/>
    <property type="match status" value="2"/>
</dbReference>
<name>A0A3B0WCP9_9ZZZZ</name>
<gene>
    <name evidence="3" type="ORF">MNBD_DELTA04-262</name>
</gene>
<dbReference type="AlphaFoldDB" id="A0A3B0WCP9"/>
<feature type="domain" description="4'-phosphopantetheinyl transferase" evidence="2">
    <location>
        <begin position="161"/>
        <end position="228"/>
    </location>
</feature>
<protein>
    <submittedName>
        <fullName evidence="3">Diguanylate cyclase/phosphodiesterase (GGDEF &amp; EAL domains) with PAS/PAC sensor(S)</fullName>
    </submittedName>
</protein>
<dbReference type="GO" id="GO:0000287">
    <property type="term" value="F:magnesium ion binding"/>
    <property type="evidence" value="ECO:0007669"/>
    <property type="project" value="InterPro"/>
</dbReference>
<reference evidence="3" key="1">
    <citation type="submission" date="2018-06" db="EMBL/GenBank/DDBJ databases">
        <authorList>
            <person name="Zhirakovskaya E."/>
        </authorList>
    </citation>
    <scope>NUCLEOTIDE SEQUENCE</scope>
</reference>
<dbReference type="InterPro" id="IPR008278">
    <property type="entry name" value="4-PPantetheinyl_Trfase_dom"/>
</dbReference>
<dbReference type="GO" id="GO:0008897">
    <property type="term" value="F:holo-[acyl-carrier-protein] synthase activity"/>
    <property type="evidence" value="ECO:0007669"/>
    <property type="project" value="InterPro"/>
</dbReference>